<dbReference type="EMBL" id="MU006598">
    <property type="protein sequence ID" value="KAF2743300.1"/>
    <property type="molecule type" value="Genomic_DNA"/>
</dbReference>
<keyword evidence="2" id="KW-0853">WD repeat</keyword>
<name>A0A6A6V0X4_9PLEO</name>
<reference evidence="5" key="1">
    <citation type="journal article" date="2020" name="Stud. Mycol.">
        <title>101 Dothideomycetes genomes: a test case for predicting lifestyles and emergence of pathogens.</title>
        <authorList>
            <person name="Haridas S."/>
            <person name="Albert R."/>
            <person name="Binder M."/>
            <person name="Bloem J."/>
            <person name="Labutti K."/>
            <person name="Salamov A."/>
            <person name="Andreopoulos B."/>
            <person name="Baker S."/>
            <person name="Barry K."/>
            <person name="Bills G."/>
            <person name="Bluhm B."/>
            <person name="Cannon C."/>
            <person name="Castanera R."/>
            <person name="Culley D."/>
            <person name="Daum C."/>
            <person name="Ezra D."/>
            <person name="Gonzalez J."/>
            <person name="Henrissat B."/>
            <person name="Kuo A."/>
            <person name="Liang C."/>
            <person name="Lipzen A."/>
            <person name="Lutzoni F."/>
            <person name="Magnuson J."/>
            <person name="Mondo S."/>
            <person name="Nolan M."/>
            <person name="Ohm R."/>
            <person name="Pangilinan J."/>
            <person name="Park H.-J."/>
            <person name="Ramirez L."/>
            <person name="Alfaro M."/>
            <person name="Sun H."/>
            <person name="Tritt A."/>
            <person name="Yoshinaga Y."/>
            <person name="Zwiers L.-H."/>
            <person name="Turgeon B."/>
            <person name="Goodwin S."/>
            <person name="Spatafora J."/>
            <person name="Crous P."/>
            <person name="Grigoriev I."/>
        </authorList>
    </citation>
    <scope>NUCLEOTIDE SEQUENCE</scope>
    <source>
        <strain evidence="5">CBS 119925</strain>
    </source>
</reference>
<gene>
    <name evidence="5" type="ORF">M011DRAFT_489850</name>
</gene>
<dbReference type="InterPro" id="IPR048720">
    <property type="entry name" value="PROPPIN"/>
</dbReference>
<evidence type="ECO:0000256" key="3">
    <source>
        <dbReference type="ARBA" id="ARBA00022737"/>
    </source>
</evidence>
<dbReference type="Pfam" id="PF21032">
    <property type="entry name" value="PROPPIN"/>
    <property type="match status" value="1"/>
</dbReference>
<accession>A0A6A6V0X4</accession>
<evidence type="ECO:0000313" key="6">
    <source>
        <dbReference type="Proteomes" id="UP000799440"/>
    </source>
</evidence>
<dbReference type="PANTHER" id="PTHR11227">
    <property type="entry name" value="WD-REPEAT PROTEIN INTERACTING WITH PHOSPHOINOSIDES WIPI -RELATED"/>
    <property type="match status" value="1"/>
</dbReference>
<dbReference type="GO" id="GO:0005774">
    <property type="term" value="C:vacuolar membrane"/>
    <property type="evidence" value="ECO:0007669"/>
    <property type="project" value="UniProtKB-SubCell"/>
</dbReference>
<dbReference type="InterPro" id="IPR015943">
    <property type="entry name" value="WD40/YVTN_repeat-like_dom_sf"/>
</dbReference>
<proteinExistence type="inferred from homology"/>
<protein>
    <submittedName>
        <fullName evidence="5">WD40 repeat-like protein</fullName>
    </submittedName>
</protein>
<evidence type="ECO:0000256" key="1">
    <source>
        <dbReference type="ARBA" id="ARBA00004148"/>
    </source>
</evidence>
<dbReference type="OrthoDB" id="1667587at2759"/>
<organism evidence="5 6">
    <name type="scientific">Sporormia fimetaria CBS 119925</name>
    <dbReference type="NCBI Taxonomy" id="1340428"/>
    <lineage>
        <taxon>Eukaryota</taxon>
        <taxon>Fungi</taxon>
        <taxon>Dikarya</taxon>
        <taxon>Ascomycota</taxon>
        <taxon>Pezizomycotina</taxon>
        <taxon>Dothideomycetes</taxon>
        <taxon>Pleosporomycetidae</taxon>
        <taxon>Pleosporales</taxon>
        <taxon>Sporormiaceae</taxon>
        <taxon>Sporormia</taxon>
    </lineage>
</organism>
<dbReference type="Gene3D" id="2.130.10.10">
    <property type="entry name" value="YVTN repeat-like/Quinoprotein amine dehydrogenase"/>
    <property type="match status" value="1"/>
</dbReference>
<dbReference type="SMART" id="SM00320">
    <property type="entry name" value="WD40"/>
    <property type="match status" value="3"/>
</dbReference>
<keyword evidence="3" id="KW-0677">Repeat</keyword>
<keyword evidence="6" id="KW-1185">Reference proteome</keyword>
<dbReference type="Proteomes" id="UP000799440">
    <property type="component" value="Unassembled WGS sequence"/>
</dbReference>
<dbReference type="SUPFAM" id="SSF50978">
    <property type="entry name" value="WD40 repeat-like"/>
    <property type="match status" value="1"/>
</dbReference>
<dbReference type="AlphaFoldDB" id="A0A6A6V0X4"/>
<dbReference type="InterPro" id="IPR036322">
    <property type="entry name" value="WD40_repeat_dom_sf"/>
</dbReference>
<comment type="similarity">
    <text evidence="4">Belongs to the WD repeat PROPPIN family.</text>
</comment>
<sequence length="386" mass="42279">MNTRPVIDSSSGPYVLSVSFNADNSCFSVALDDGFRVYSAKSGDLQLARKIDGGIGLAEMLGTTNYLALANRGKPPHKSVKPDGPPGPSDWVYVDADRHQLCIWNETSQRVAVTLEFKTPILRVRITQTHLIVALLNSVSIYKMKIPLEKIEQYETVDNRFGICCLGKTVALFPGITPGQVKLYDLATKHMRIIPAHDTALRALTLSPKEDMVATASKKGTIIRVWSASDCTKVTEFRRGIDLATILSMALSPNGKMLAAASDKSTLHIFDLSSPKPDSQTHKWGVLAKVPMLPRYFSDAHPAISVKFEIGDEPSSRTLSRAMATGSIPPILPAGGPTKGLVGWVNDDTLLVLGAGYDARWERFRVGVNTDGHQVVYRDGWKRYLE</sequence>
<dbReference type="InterPro" id="IPR001680">
    <property type="entry name" value="WD40_rpt"/>
</dbReference>
<evidence type="ECO:0000256" key="4">
    <source>
        <dbReference type="ARBA" id="ARBA00025740"/>
    </source>
</evidence>
<evidence type="ECO:0000313" key="5">
    <source>
        <dbReference type="EMBL" id="KAF2743300.1"/>
    </source>
</evidence>
<comment type="subcellular location">
    <subcellularLocation>
        <location evidence="1">Vacuole membrane</location>
        <topology evidence="1">Peripheral membrane protein</topology>
    </subcellularLocation>
</comment>
<evidence type="ECO:0000256" key="2">
    <source>
        <dbReference type="ARBA" id="ARBA00022574"/>
    </source>
</evidence>